<evidence type="ECO:0000256" key="5">
    <source>
        <dbReference type="ARBA" id="ARBA00023284"/>
    </source>
</evidence>
<keyword evidence="6" id="KW-0472">Membrane</keyword>
<evidence type="ECO:0000256" key="2">
    <source>
        <dbReference type="ARBA" id="ARBA00022729"/>
    </source>
</evidence>
<comment type="similarity">
    <text evidence="1">Belongs to the thioredoxin family. DsbA subfamily.</text>
</comment>
<gene>
    <name evidence="8" type="ORF">SEML1_0787</name>
</gene>
<evidence type="ECO:0000313" key="9">
    <source>
        <dbReference type="Proteomes" id="UP001177295"/>
    </source>
</evidence>
<name>A0ABY8X0K8_9BACT</name>
<protein>
    <submittedName>
        <fullName evidence="8">Thioredoxin domain-containing protein</fullName>
    </submittedName>
</protein>
<dbReference type="RefSeq" id="WP_376753913.1">
    <property type="nucleotide sequence ID" value="NZ_CP124550.1"/>
</dbReference>
<evidence type="ECO:0000256" key="6">
    <source>
        <dbReference type="SAM" id="Phobius"/>
    </source>
</evidence>
<dbReference type="Proteomes" id="UP001177295">
    <property type="component" value="Chromosome"/>
</dbReference>
<keyword evidence="9" id="KW-1185">Reference proteome</keyword>
<evidence type="ECO:0000313" key="8">
    <source>
        <dbReference type="EMBL" id="WIO46384.1"/>
    </source>
</evidence>
<accession>A0ABY8X0K8</accession>
<keyword evidence="6" id="KW-0812">Transmembrane</keyword>
<dbReference type="Pfam" id="PF13462">
    <property type="entry name" value="Thioredoxin_4"/>
    <property type="match status" value="1"/>
</dbReference>
<feature type="transmembrane region" description="Helical" evidence="6">
    <location>
        <begin position="6"/>
        <end position="23"/>
    </location>
</feature>
<dbReference type="InterPro" id="IPR013766">
    <property type="entry name" value="Thioredoxin_domain"/>
</dbReference>
<keyword evidence="3" id="KW-0560">Oxidoreductase</keyword>
<keyword evidence="6" id="KW-1133">Transmembrane helix</keyword>
<keyword evidence="4" id="KW-1015">Disulfide bond</keyword>
<dbReference type="SUPFAM" id="SSF52833">
    <property type="entry name" value="Thioredoxin-like"/>
    <property type="match status" value="1"/>
</dbReference>
<evidence type="ECO:0000256" key="3">
    <source>
        <dbReference type="ARBA" id="ARBA00023002"/>
    </source>
</evidence>
<keyword evidence="5" id="KW-0676">Redox-active center</keyword>
<dbReference type="PANTHER" id="PTHR13887:SF14">
    <property type="entry name" value="DISULFIDE BOND FORMATION PROTEIN D"/>
    <property type="match status" value="1"/>
</dbReference>
<proteinExistence type="inferred from homology"/>
<keyword evidence="2" id="KW-0732">Signal</keyword>
<sequence>MTKRAWIIFAAICVAIIGGLIYLSRNNKVDVANVDPTAIQTAAADNGNIADHTYGNMKSKVILFEYADFQCPGCNSAHPIIKKVVEKYKGQIGYVFRNYPLTNAHPNALAAAAAAESAGVEGKYWEMHDKLFEQRSNWVELTGAARTNYFVSLAAELGINKDKFSEHLDSASIRKKIDYDLAVGAKAGVGGTPALFIGKKDVGNQKVSNGKIISTSKTDSNATYVWANADDFEKYVIVPALKEHGIALPREN</sequence>
<reference evidence="8 9" key="1">
    <citation type="journal article" date="2023" name="Cell">
        <title>Genetic manipulation of Patescibacteria provides mechanistic insights into microbial dark matter and the epibiotic lifestyle.</title>
        <authorList>
            <person name="Wang Y."/>
            <person name="Gallagher L.A."/>
            <person name="Andrade P.A."/>
            <person name="Liu A."/>
            <person name="Humphreys I.R."/>
            <person name="Turkarslan S."/>
            <person name="Cutler K.J."/>
            <person name="Arrieta-Ortiz M.L."/>
            <person name="Li Y."/>
            <person name="Radey M.C."/>
            <person name="McLean J.S."/>
            <person name="Cong Q."/>
            <person name="Baker D."/>
            <person name="Baliga N.S."/>
            <person name="Peterson S.B."/>
            <person name="Mougous J.D."/>
        </authorList>
    </citation>
    <scope>NUCLEOTIDE SEQUENCE [LARGE SCALE GENOMIC DNA]</scope>
    <source>
        <strain evidence="8 9">ML1</strain>
    </source>
</reference>
<evidence type="ECO:0000259" key="7">
    <source>
        <dbReference type="PROSITE" id="PS51352"/>
    </source>
</evidence>
<dbReference type="InterPro" id="IPR036249">
    <property type="entry name" value="Thioredoxin-like_sf"/>
</dbReference>
<dbReference type="PROSITE" id="PS51352">
    <property type="entry name" value="THIOREDOXIN_2"/>
    <property type="match status" value="1"/>
</dbReference>
<organism evidence="8 9">
    <name type="scientific">Candidatus Southlakia epibionticum</name>
    <dbReference type="NCBI Taxonomy" id="3043284"/>
    <lineage>
        <taxon>Bacteria</taxon>
        <taxon>Candidatus Saccharimonadota</taxon>
        <taxon>Candidatus Saccharimonadia</taxon>
        <taxon>Candidatus Saccharimonadales</taxon>
        <taxon>Candidatus Saccharimonadaceae</taxon>
        <taxon>Candidatus Southlakia</taxon>
    </lineage>
</organism>
<evidence type="ECO:0000256" key="1">
    <source>
        <dbReference type="ARBA" id="ARBA00005791"/>
    </source>
</evidence>
<feature type="domain" description="Thioredoxin" evidence="7">
    <location>
        <begin position="31"/>
        <end position="182"/>
    </location>
</feature>
<evidence type="ECO:0000256" key="4">
    <source>
        <dbReference type="ARBA" id="ARBA00023157"/>
    </source>
</evidence>
<dbReference type="PANTHER" id="PTHR13887">
    <property type="entry name" value="GLUTATHIONE S-TRANSFERASE KAPPA"/>
    <property type="match status" value="1"/>
</dbReference>
<dbReference type="InterPro" id="IPR012336">
    <property type="entry name" value="Thioredoxin-like_fold"/>
</dbReference>
<dbReference type="Gene3D" id="3.40.30.10">
    <property type="entry name" value="Glutaredoxin"/>
    <property type="match status" value="1"/>
</dbReference>
<dbReference type="EMBL" id="CP124550">
    <property type="protein sequence ID" value="WIO46384.1"/>
    <property type="molecule type" value="Genomic_DNA"/>
</dbReference>